<dbReference type="RefSeq" id="WP_311402039.1">
    <property type="nucleotide sequence ID" value="NZ_JAVRBG010000010.1"/>
</dbReference>
<dbReference type="InterPro" id="IPR008979">
    <property type="entry name" value="Galactose-bd-like_sf"/>
</dbReference>
<feature type="domain" description="NADH:ubiquinone oxidoreductase intermediate-associated protein 30" evidence="2">
    <location>
        <begin position="7"/>
        <end position="156"/>
    </location>
</feature>
<dbReference type="Proteomes" id="UP001182991">
    <property type="component" value="Unassembled WGS sequence"/>
</dbReference>
<dbReference type="SUPFAM" id="SSF49785">
    <property type="entry name" value="Galactose-binding domain-like"/>
    <property type="match status" value="1"/>
</dbReference>
<sequence>MDSTIIYDFDKNSNLKDWVVVDDVVMGGESSGNYKLNADGFGVFDGSISLAHNGGFSLLRYKFQKLMVKDYSKISIQLKGDGKKYQFRIKSNSADSYSYIVPFQTSGEWQNIEVLLKNMYPSFRGKKLNQPNFSEDHMEEVVFFIGNKKNEVFKLLLDKIELK</sequence>
<organism evidence="3 4">
    <name type="scientific">Mesonia ostreae</name>
    <dbReference type="NCBI Taxonomy" id="861110"/>
    <lineage>
        <taxon>Bacteria</taxon>
        <taxon>Pseudomonadati</taxon>
        <taxon>Bacteroidota</taxon>
        <taxon>Flavobacteriia</taxon>
        <taxon>Flavobacteriales</taxon>
        <taxon>Flavobacteriaceae</taxon>
        <taxon>Mesonia</taxon>
    </lineage>
</organism>
<accession>A0ABU2KKA9</accession>
<keyword evidence="4" id="KW-1185">Reference proteome</keyword>
<protein>
    <submittedName>
        <fullName evidence="3">CIA30 family protein</fullName>
    </submittedName>
</protein>
<dbReference type="InterPro" id="IPR039131">
    <property type="entry name" value="NDUFAF1"/>
</dbReference>
<comment type="similarity">
    <text evidence="1">Belongs to the CIA30 family.</text>
</comment>
<proteinExistence type="inferred from homology"/>
<name>A0ABU2KKA9_9FLAO</name>
<gene>
    <name evidence="3" type="ORF">RLT85_10720</name>
</gene>
<evidence type="ECO:0000259" key="2">
    <source>
        <dbReference type="Pfam" id="PF08547"/>
    </source>
</evidence>
<dbReference type="EMBL" id="JAVRBG010000010">
    <property type="protein sequence ID" value="MDT0295107.1"/>
    <property type="molecule type" value="Genomic_DNA"/>
</dbReference>
<evidence type="ECO:0000313" key="3">
    <source>
        <dbReference type="EMBL" id="MDT0295107.1"/>
    </source>
</evidence>
<dbReference type="Pfam" id="PF08547">
    <property type="entry name" value="CIA30"/>
    <property type="match status" value="1"/>
</dbReference>
<dbReference type="InterPro" id="IPR013857">
    <property type="entry name" value="NADH-UbQ_OxRdtase-assoc_prot30"/>
</dbReference>
<comment type="caution">
    <text evidence="3">The sequence shown here is derived from an EMBL/GenBank/DDBJ whole genome shotgun (WGS) entry which is preliminary data.</text>
</comment>
<dbReference type="PANTHER" id="PTHR13194:SF19">
    <property type="entry name" value="NAD(P)-BINDING ROSSMANN-FOLD SUPERFAMILY PROTEIN"/>
    <property type="match status" value="1"/>
</dbReference>
<evidence type="ECO:0000256" key="1">
    <source>
        <dbReference type="ARBA" id="ARBA00007884"/>
    </source>
</evidence>
<reference evidence="4" key="1">
    <citation type="submission" date="2023-07" db="EMBL/GenBank/DDBJ databases">
        <title>Isolating and identifying novel microbial strains from the Mariana Trench.</title>
        <authorList>
            <person name="Fu H."/>
        </authorList>
    </citation>
    <scope>NUCLEOTIDE SEQUENCE [LARGE SCALE GENOMIC DNA]</scope>
    <source>
        <strain evidence="4">T-y2</strain>
    </source>
</reference>
<evidence type="ECO:0000313" key="4">
    <source>
        <dbReference type="Proteomes" id="UP001182991"/>
    </source>
</evidence>
<dbReference type="PANTHER" id="PTHR13194">
    <property type="entry name" value="COMPLEX I INTERMEDIATE-ASSOCIATED PROTEIN 30"/>
    <property type="match status" value="1"/>
</dbReference>